<evidence type="ECO:0000256" key="1">
    <source>
        <dbReference type="ARBA" id="ARBA00022723"/>
    </source>
</evidence>
<dbReference type="eggNOG" id="KOG2276">
    <property type="taxonomic scope" value="Eukaryota"/>
</dbReference>
<dbReference type="GO" id="GO:0016787">
    <property type="term" value="F:hydrolase activity"/>
    <property type="evidence" value="ECO:0007669"/>
    <property type="project" value="UniProtKB-KW"/>
</dbReference>
<proteinExistence type="predicted"/>
<dbReference type="SUPFAM" id="SSF53187">
    <property type="entry name" value="Zn-dependent exopeptidases"/>
    <property type="match status" value="1"/>
</dbReference>
<sequence>MGSTPSIKDIIGELQKESYIPLLSKLIGEAESVQNNPDAGLIPKEDNVGRHVLDALNPYSTANGGPLIIKRVSYDEKDERGHLIITYPGTDSKKVVSFVGSHMDVVPANADDDSWEFDPFSLSIEGDQLRGRGTTDCLGHVALLTELMKKIAQTKLKLKSSIVVIFIVSEENNSIADIGVERLYANGYFDNLKGGPLYWVDTADSQPCIGTGGSIPWTINTTGKLFHSGLPNNAINALELAMDALKPIQLKFYEDFPADPREGDYGFETPSTMKPTQWSYPGGSVNQIPGECTIAGDVRLTPFYKVNDVISKIEEYIAYTNAHVEKLESRGPVSKYTLPDGTRGSLEVKFGNPISGIACDVKSIGFQILANATVEVLGEVKPFSITGSLPLVRELQEAGYDVQTIGYGLTDTYHADNEYCYYSHMANGYKVFASIISQFEEV</sequence>
<name>A0A1S3CQ45_CUCME</name>
<keyword evidence="1" id="KW-0479">Metal-binding</keyword>
<dbReference type="PANTHER" id="PTHR43808">
    <property type="entry name" value="ACETYLORNITHINE DEACETYLASE"/>
    <property type="match status" value="1"/>
</dbReference>
<dbReference type="InterPro" id="IPR011650">
    <property type="entry name" value="Peptidase_M20_dimer"/>
</dbReference>
<feature type="domain" description="Peptidase M20 dimerisation" evidence="3">
    <location>
        <begin position="209"/>
        <end position="321"/>
    </location>
</feature>
<dbReference type="Gene3D" id="3.30.70.360">
    <property type="match status" value="1"/>
</dbReference>
<dbReference type="Pfam" id="PF01546">
    <property type="entry name" value="Peptidase_M20"/>
    <property type="match status" value="1"/>
</dbReference>
<reference evidence="4" key="1">
    <citation type="submission" date="2023-03" db="UniProtKB">
        <authorList>
            <consortium name="EnsemblPlants"/>
        </authorList>
    </citation>
    <scope>IDENTIFICATION</scope>
</reference>
<dbReference type="GO" id="GO:0046872">
    <property type="term" value="F:metal ion binding"/>
    <property type="evidence" value="ECO:0007669"/>
    <property type="project" value="UniProtKB-KW"/>
</dbReference>
<dbReference type="PANTHER" id="PTHR43808:SF3">
    <property type="entry name" value="ACETYLORNITHINE DEACETYLASE"/>
    <property type="match status" value="1"/>
</dbReference>
<organism evidence="4">
    <name type="scientific">Cucumis melo</name>
    <name type="common">Muskmelon</name>
    <dbReference type="NCBI Taxonomy" id="3656"/>
    <lineage>
        <taxon>Eukaryota</taxon>
        <taxon>Viridiplantae</taxon>
        <taxon>Streptophyta</taxon>
        <taxon>Embryophyta</taxon>
        <taxon>Tracheophyta</taxon>
        <taxon>Spermatophyta</taxon>
        <taxon>Magnoliopsida</taxon>
        <taxon>eudicotyledons</taxon>
        <taxon>Gunneridae</taxon>
        <taxon>Pentapetalae</taxon>
        <taxon>rosids</taxon>
        <taxon>fabids</taxon>
        <taxon>Cucurbitales</taxon>
        <taxon>Cucurbitaceae</taxon>
        <taxon>Benincaseae</taxon>
        <taxon>Cucumis</taxon>
    </lineage>
</organism>
<dbReference type="InterPro" id="IPR002933">
    <property type="entry name" value="Peptidase_M20"/>
</dbReference>
<dbReference type="AlphaFoldDB" id="A0A1S3CQ45"/>
<dbReference type="InterPro" id="IPR050072">
    <property type="entry name" value="Peptidase_M20A"/>
</dbReference>
<protein>
    <recommendedName>
        <fullName evidence="3">Peptidase M20 dimerisation domain-containing protein</fullName>
    </recommendedName>
</protein>
<evidence type="ECO:0000313" key="4">
    <source>
        <dbReference type="EnsemblPlants" id="MELO3C003399.2.1"/>
    </source>
</evidence>
<dbReference type="EnsemblPlants" id="MELO3C003399.2.1">
    <property type="protein sequence ID" value="MELO3C003399.2.1"/>
    <property type="gene ID" value="MELO3C003399.2"/>
</dbReference>
<evidence type="ECO:0000259" key="3">
    <source>
        <dbReference type="Pfam" id="PF07687"/>
    </source>
</evidence>
<accession>A0A1S3CQ45</accession>
<dbReference type="Gramene" id="MELO3C003399.2.1">
    <property type="protein sequence ID" value="MELO3C003399.2.1"/>
    <property type="gene ID" value="MELO3C003399.2"/>
</dbReference>
<evidence type="ECO:0000256" key="2">
    <source>
        <dbReference type="ARBA" id="ARBA00022801"/>
    </source>
</evidence>
<dbReference type="InterPro" id="IPR036264">
    <property type="entry name" value="Bact_exopeptidase_dim_dom"/>
</dbReference>
<dbReference type="Pfam" id="PF07687">
    <property type="entry name" value="M20_dimer"/>
    <property type="match status" value="1"/>
</dbReference>
<keyword evidence="2" id="KW-0378">Hydrolase</keyword>
<dbReference type="Gene3D" id="3.40.630.10">
    <property type="entry name" value="Zn peptidases"/>
    <property type="match status" value="1"/>
</dbReference>
<gene>
    <name evidence="4" type="primary">103503529</name>
</gene>
<dbReference type="SUPFAM" id="SSF55031">
    <property type="entry name" value="Bacterial exopeptidase dimerisation domain"/>
    <property type="match status" value="1"/>
</dbReference>